<protein>
    <submittedName>
        <fullName evidence="1">Uncharacterized protein</fullName>
    </submittedName>
</protein>
<proteinExistence type="predicted"/>
<name>A0A8J5LFT9_ZINOF</name>
<organism evidence="1 2">
    <name type="scientific">Zingiber officinale</name>
    <name type="common">Ginger</name>
    <name type="synonym">Amomum zingiber</name>
    <dbReference type="NCBI Taxonomy" id="94328"/>
    <lineage>
        <taxon>Eukaryota</taxon>
        <taxon>Viridiplantae</taxon>
        <taxon>Streptophyta</taxon>
        <taxon>Embryophyta</taxon>
        <taxon>Tracheophyta</taxon>
        <taxon>Spermatophyta</taxon>
        <taxon>Magnoliopsida</taxon>
        <taxon>Liliopsida</taxon>
        <taxon>Zingiberales</taxon>
        <taxon>Zingiberaceae</taxon>
        <taxon>Zingiber</taxon>
    </lineage>
</organism>
<keyword evidence="2" id="KW-1185">Reference proteome</keyword>
<dbReference type="OrthoDB" id="2016860at2759"/>
<dbReference type="Proteomes" id="UP000734854">
    <property type="component" value="Unassembled WGS sequence"/>
</dbReference>
<reference evidence="1 2" key="1">
    <citation type="submission" date="2020-08" db="EMBL/GenBank/DDBJ databases">
        <title>Plant Genome Project.</title>
        <authorList>
            <person name="Zhang R.-G."/>
        </authorList>
    </citation>
    <scope>NUCLEOTIDE SEQUENCE [LARGE SCALE GENOMIC DNA]</scope>
    <source>
        <tissue evidence="1">Rhizome</tissue>
    </source>
</reference>
<comment type="caution">
    <text evidence="1">The sequence shown here is derived from an EMBL/GenBank/DDBJ whole genome shotgun (WGS) entry which is preliminary data.</text>
</comment>
<gene>
    <name evidence="1" type="ORF">ZIOFF_026542</name>
</gene>
<sequence>MAAICMLNRSLNLYRCFRCSSSLDFASDAMAVAVVGRKGKMNKPRLPPINCSAPLERSPEVQQQFLTEEEAQEEFGILCEPCNGRGWLLCDFCEGKKNNVKAENSRIYRRCLTCKAVGYILCSECKVFKCITFPDYSDGEL</sequence>
<dbReference type="EMBL" id="JACMSC010000007">
    <property type="protein sequence ID" value="KAG6516094.1"/>
    <property type="molecule type" value="Genomic_DNA"/>
</dbReference>
<evidence type="ECO:0000313" key="2">
    <source>
        <dbReference type="Proteomes" id="UP000734854"/>
    </source>
</evidence>
<accession>A0A8J5LFT9</accession>
<dbReference type="AlphaFoldDB" id="A0A8J5LFT9"/>
<evidence type="ECO:0000313" key="1">
    <source>
        <dbReference type="EMBL" id="KAG6516094.1"/>
    </source>
</evidence>